<evidence type="ECO:0000313" key="1">
    <source>
        <dbReference type="EMBL" id="MCS0631149.1"/>
    </source>
</evidence>
<comment type="caution">
    <text evidence="1">The sequence shown here is derived from an EMBL/GenBank/DDBJ whole genome shotgun (WGS) entry which is preliminary data.</text>
</comment>
<organism evidence="1 2">
    <name type="scientific">Telluria mixta</name>
    <dbReference type="NCBI Taxonomy" id="34071"/>
    <lineage>
        <taxon>Bacteria</taxon>
        <taxon>Pseudomonadati</taxon>
        <taxon>Pseudomonadota</taxon>
        <taxon>Betaproteobacteria</taxon>
        <taxon>Burkholderiales</taxon>
        <taxon>Oxalobacteraceae</taxon>
        <taxon>Telluria group</taxon>
        <taxon>Telluria</taxon>
    </lineage>
</organism>
<dbReference type="EMBL" id="JANUHC010000006">
    <property type="protein sequence ID" value="MCS0631149.1"/>
    <property type="molecule type" value="Genomic_DNA"/>
</dbReference>
<reference evidence="1" key="1">
    <citation type="submission" date="2022-08" db="EMBL/GenBank/DDBJ databases">
        <title>Reclassification of Massilia species as members of the genera Telluria, Duganella, Pseudoduganella, Mokoshia gen. nov. and Zemynaea gen. nov. using orthogonal and non-orthogonal genome-based approaches.</title>
        <authorList>
            <person name="Bowman J.P."/>
        </authorList>
    </citation>
    <scope>NUCLEOTIDE SEQUENCE</scope>
    <source>
        <strain evidence="1">LMG 11547</strain>
    </source>
</reference>
<protein>
    <recommendedName>
        <fullName evidence="3">Neutral/alkaline non-lysosomal ceramidase N-terminal domain-containing protein</fullName>
    </recommendedName>
</protein>
<evidence type="ECO:0000313" key="2">
    <source>
        <dbReference type="Proteomes" id="UP001165263"/>
    </source>
</evidence>
<gene>
    <name evidence="1" type="ORF">NX786_17590</name>
</gene>
<name>A0ABT2C1A5_9BURK</name>
<proteinExistence type="predicted"/>
<dbReference type="RefSeq" id="WP_259450231.1">
    <property type="nucleotide sequence ID" value="NZ_CP119520.1"/>
</dbReference>
<dbReference type="PROSITE" id="PS51257">
    <property type="entry name" value="PROKAR_LIPOPROTEIN"/>
    <property type="match status" value="1"/>
</dbReference>
<keyword evidence="2" id="KW-1185">Reference proteome</keyword>
<accession>A0ABT2C1A5</accession>
<dbReference type="Proteomes" id="UP001165263">
    <property type="component" value="Unassembled WGS sequence"/>
</dbReference>
<evidence type="ECO:0008006" key="3">
    <source>
        <dbReference type="Google" id="ProtNLM"/>
    </source>
</evidence>
<sequence>MKTVADIKEAISGATVCVLFGLGVFGCGSTAVNPVAGTASAGLKAGAGAAEIVFPSALFANPHAVEGFGGIIHDNPHARVMVLETNDKVAIVSLELVRTDADGIALVKDIVNRYTGTPKDRIWVHSNHTISTPHEPRDAALKRLWMGALEAALASAAQQAAASFQPATAGFGSGTSDVNVNRNVLMSDGQYHIGLDGTLPSNKTMTILRVNSRASGKPVGFILGYGIKPTAIDNAGQAAGVRQVSADVPGVACNMMEREFGAPTLFLMGASADQVPKYDAWRAVDNGNGDVTDNVDFYSQVGMDYIIQRMTALGTQMGTDAIAIAKGIATRDAAPTIAYGVTTFEWPNAEKNASTAVRVDAIRVGNAAFVGVKPEVDSVTGQQLRAAAARLGYAHVMLHSFVAGDAKYMPHAAAYTAPLTVEARKTGFAAGGAEELVARSIALLGSLGKAGKTSGL</sequence>